<dbReference type="CDD" id="cd16403">
    <property type="entry name" value="ParB_N_like_MT"/>
    <property type="match status" value="1"/>
</dbReference>
<dbReference type="SUPFAM" id="SSF110849">
    <property type="entry name" value="ParB/Sulfiredoxin"/>
    <property type="match status" value="1"/>
</dbReference>
<name>A0A2W5A205_9BACT</name>
<dbReference type="Pfam" id="PF02195">
    <property type="entry name" value="ParB_N"/>
    <property type="match status" value="1"/>
</dbReference>
<dbReference type="SMART" id="SM00470">
    <property type="entry name" value="ParB"/>
    <property type="match status" value="1"/>
</dbReference>
<gene>
    <name evidence="2" type="ORF">DI626_01390</name>
</gene>
<dbReference type="PANTHER" id="PTHR33375">
    <property type="entry name" value="CHROMOSOME-PARTITIONING PROTEIN PARB-RELATED"/>
    <property type="match status" value="1"/>
</dbReference>
<evidence type="ECO:0000259" key="1">
    <source>
        <dbReference type="SMART" id="SM00470"/>
    </source>
</evidence>
<dbReference type="AlphaFoldDB" id="A0A2W5A205"/>
<accession>A0A2W5A205</accession>
<protein>
    <recommendedName>
        <fullName evidence="1">ParB-like N-terminal domain-containing protein</fullName>
    </recommendedName>
</protein>
<dbReference type="InterPro" id="IPR003115">
    <property type="entry name" value="ParB_N"/>
</dbReference>
<dbReference type="Proteomes" id="UP000249557">
    <property type="component" value="Unassembled WGS sequence"/>
</dbReference>
<dbReference type="GO" id="GO:0007059">
    <property type="term" value="P:chromosome segregation"/>
    <property type="evidence" value="ECO:0007669"/>
    <property type="project" value="TreeGrafter"/>
</dbReference>
<proteinExistence type="predicted"/>
<sequence length="209" mass="22919">MNEKQGKHVNLPVDSLKPYANNARTHSAAQIDQIIASIEEFGFTAPILIDEAYTILAGTGRYAAAQKMGRETVPCIMLEHLTPEQKRAYVIADNRIAENAGWNRELLALELTELDLADFDLGVIGFSDKELEKLLPGLAAVSENMPDLPTGDKSAYQQMTFTLHNTQAELVKAAIAAAKKLKPFDESLNKNSNGNAITRICEMFLNGQS</sequence>
<dbReference type="GO" id="GO:0005694">
    <property type="term" value="C:chromosome"/>
    <property type="evidence" value="ECO:0007669"/>
    <property type="project" value="TreeGrafter"/>
</dbReference>
<evidence type="ECO:0000313" key="2">
    <source>
        <dbReference type="EMBL" id="PZO88573.1"/>
    </source>
</evidence>
<feature type="domain" description="ParB-like N-terminal" evidence="1">
    <location>
        <begin position="9"/>
        <end position="95"/>
    </location>
</feature>
<organism evidence="2 3">
    <name type="scientific">Micavibrio aeruginosavorus</name>
    <dbReference type="NCBI Taxonomy" id="349221"/>
    <lineage>
        <taxon>Bacteria</taxon>
        <taxon>Pseudomonadati</taxon>
        <taxon>Bdellovibrionota</taxon>
        <taxon>Bdellovibrionia</taxon>
        <taxon>Bdellovibrionales</taxon>
        <taxon>Pseudobdellovibrionaceae</taxon>
        <taxon>Micavibrio</taxon>
    </lineage>
</organism>
<reference evidence="2 3" key="1">
    <citation type="submission" date="2017-08" db="EMBL/GenBank/DDBJ databases">
        <title>Infants hospitalized years apart are colonized by the same room-sourced microbial strains.</title>
        <authorList>
            <person name="Brooks B."/>
            <person name="Olm M.R."/>
            <person name="Firek B.A."/>
            <person name="Baker R."/>
            <person name="Thomas B.C."/>
            <person name="Morowitz M.J."/>
            <person name="Banfield J.F."/>
        </authorList>
    </citation>
    <scope>NUCLEOTIDE SEQUENCE [LARGE SCALE GENOMIC DNA]</scope>
    <source>
        <strain evidence="2">S2_018_000_R2_104</strain>
    </source>
</reference>
<dbReference type="PANTHER" id="PTHR33375:SF1">
    <property type="entry name" value="CHROMOSOME-PARTITIONING PROTEIN PARB-RELATED"/>
    <property type="match status" value="1"/>
</dbReference>
<dbReference type="InterPro" id="IPR036086">
    <property type="entry name" value="ParB/Sulfiredoxin_sf"/>
</dbReference>
<dbReference type="InterPro" id="IPR050336">
    <property type="entry name" value="Chromosome_partition/occlusion"/>
</dbReference>
<evidence type="ECO:0000313" key="3">
    <source>
        <dbReference type="Proteomes" id="UP000249557"/>
    </source>
</evidence>
<comment type="caution">
    <text evidence="2">The sequence shown here is derived from an EMBL/GenBank/DDBJ whole genome shotgun (WGS) entry which is preliminary data.</text>
</comment>
<dbReference type="EMBL" id="QFNK01000013">
    <property type="protein sequence ID" value="PZO88573.1"/>
    <property type="molecule type" value="Genomic_DNA"/>
</dbReference>
<dbReference type="Gene3D" id="3.90.1530.10">
    <property type="entry name" value="Conserved hypothetical protein from pyrococcus furiosus pfu- 392566-001, ParB domain"/>
    <property type="match status" value="1"/>
</dbReference>
<dbReference type="GO" id="GO:0045881">
    <property type="term" value="P:positive regulation of sporulation resulting in formation of a cellular spore"/>
    <property type="evidence" value="ECO:0007669"/>
    <property type="project" value="TreeGrafter"/>
</dbReference>